<protein>
    <submittedName>
        <fullName evidence="1">Uncharacterized protein</fullName>
    </submittedName>
</protein>
<reference evidence="1" key="1">
    <citation type="submission" date="2018-05" db="EMBL/GenBank/DDBJ databases">
        <authorList>
            <person name="Lanie J.A."/>
            <person name="Ng W.-L."/>
            <person name="Kazmierczak K.M."/>
            <person name="Andrzejewski T.M."/>
            <person name="Davidsen T.M."/>
            <person name="Wayne K.J."/>
            <person name="Tettelin H."/>
            <person name="Glass J.I."/>
            <person name="Rusch D."/>
            <person name="Podicherti R."/>
            <person name="Tsui H.-C.T."/>
            <person name="Winkler M.E."/>
        </authorList>
    </citation>
    <scope>NUCLEOTIDE SEQUENCE</scope>
</reference>
<dbReference type="AlphaFoldDB" id="A0A381STQ1"/>
<dbReference type="EMBL" id="UINC01003377">
    <property type="protein sequence ID" value="SVA05797.1"/>
    <property type="molecule type" value="Genomic_DNA"/>
</dbReference>
<organism evidence="1">
    <name type="scientific">marine metagenome</name>
    <dbReference type="NCBI Taxonomy" id="408172"/>
    <lineage>
        <taxon>unclassified sequences</taxon>
        <taxon>metagenomes</taxon>
        <taxon>ecological metagenomes</taxon>
    </lineage>
</organism>
<feature type="non-terminal residue" evidence="1">
    <location>
        <position position="1"/>
    </location>
</feature>
<accession>A0A381STQ1</accession>
<proteinExistence type="predicted"/>
<name>A0A381STQ1_9ZZZZ</name>
<sequence>VAYRLQTAMFLAVDRFLGSRCDLVMSHPSLVLAGSEVVTVKAGTAVSGATDGMM</sequence>
<evidence type="ECO:0000313" key="1">
    <source>
        <dbReference type="EMBL" id="SVA05797.1"/>
    </source>
</evidence>
<gene>
    <name evidence="1" type="ORF">METZ01_LOCUS58651</name>
</gene>